<evidence type="ECO:0000313" key="1">
    <source>
        <dbReference type="EMBL" id="CAH1107607.1"/>
    </source>
</evidence>
<dbReference type="GO" id="GO:0005743">
    <property type="term" value="C:mitochondrial inner membrane"/>
    <property type="evidence" value="ECO:0007669"/>
    <property type="project" value="TreeGrafter"/>
</dbReference>
<dbReference type="PANTHER" id="PTHR13333:SF5">
    <property type="entry name" value="M-AAA PROTEASE-INTERACTING PROTEIN 1, MITOCHONDRIAL"/>
    <property type="match status" value="1"/>
</dbReference>
<dbReference type="GO" id="GO:0043022">
    <property type="term" value="F:ribosome binding"/>
    <property type="evidence" value="ECO:0007669"/>
    <property type="project" value="TreeGrafter"/>
</dbReference>
<dbReference type="GO" id="GO:0032979">
    <property type="term" value="P:protein insertion into mitochondrial inner membrane from matrix"/>
    <property type="evidence" value="ECO:0007669"/>
    <property type="project" value="TreeGrafter"/>
</dbReference>
<dbReference type="EMBL" id="OV651834">
    <property type="protein sequence ID" value="CAH1107607.1"/>
    <property type="molecule type" value="Genomic_DNA"/>
</dbReference>
<evidence type="ECO:0008006" key="3">
    <source>
        <dbReference type="Google" id="ProtNLM"/>
    </source>
</evidence>
<name>A0A9P0CQG6_9CUCU</name>
<dbReference type="AlphaFoldDB" id="A0A9P0CQG6"/>
<dbReference type="PANTHER" id="PTHR13333">
    <property type="entry name" value="M-AAA PROTEASE-INTERACTING PROTEIN 1, MITOCHONDRIAL"/>
    <property type="match status" value="1"/>
</dbReference>
<organism evidence="1 2">
    <name type="scientific">Psylliodes chrysocephalus</name>
    <dbReference type="NCBI Taxonomy" id="3402493"/>
    <lineage>
        <taxon>Eukaryota</taxon>
        <taxon>Metazoa</taxon>
        <taxon>Ecdysozoa</taxon>
        <taxon>Arthropoda</taxon>
        <taxon>Hexapoda</taxon>
        <taxon>Insecta</taxon>
        <taxon>Pterygota</taxon>
        <taxon>Neoptera</taxon>
        <taxon>Endopterygota</taxon>
        <taxon>Coleoptera</taxon>
        <taxon>Polyphaga</taxon>
        <taxon>Cucujiformia</taxon>
        <taxon>Chrysomeloidea</taxon>
        <taxon>Chrysomelidae</taxon>
        <taxon>Galerucinae</taxon>
        <taxon>Alticini</taxon>
        <taxon>Psylliodes</taxon>
    </lineage>
</organism>
<accession>A0A9P0CQG6</accession>
<dbReference type="OrthoDB" id="6361925at2759"/>
<dbReference type="Proteomes" id="UP001153636">
    <property type="component" value="Chromosome 22"/>
</dbReference>
<reference evidence="1" key="1">
    <citation type="submission" date="2022-01" db="EMBL/GenBank/DDBJ databases">
        <authorList>
            <person name="King R."/>
        </authorList>
    </citation>
    <scope>NUCLEOTIDE SEQUENCE</scope>
</reference>
<keyword evidence="2" id="KW-1185">Reference proteome</keyword>
<protein>
    <recommendedName>
        <fullName evidence="3">Tim44-like domain-containing protein</fullName>
    </recommendedName>
</protein>
<evidence type="ECO:0000313" key="2">
    <source>
        <dbReference type="Proteomes" id="UP001153636"/>
    </source>
</evidence>
<sequence>MISRILCNICSRRLTYRTCNILNRTLTNRPTAFTTQTMVRYYSKTPKTPDLIYIPHVFRWLKTKFQLKYLQKTWDPEFTEGAFIYGTSKAVCRITEIIHNNQPEELEDLMTLSARQKLKEVMKTRLTKTQKAIIKLKPEDIKILVPITVSFKSNKASQRDCTIAMRVLALKWIKAKTGPMRLVLVAVQTEFQREYKAKENSDWTISSFDILECVVLSTSPNY</sequence>
<proteinExistence type="predicted"/>
<gene>
    <name evidence="1" type="ORF">PSYICH_LOCUS8189</name>
</gene>